<dbReference type="EMBL" id="JAYFUM010000020">
    <property type="protein sequence ID" value="MEA5140747.1"/>
    <property type="molecule type" value="Genomic_DNA"/>
</dbReference>
<protein>
    <submittedName>
        <fullName evidence="3">TlpA disulfide reductase family protein</fullName>
    </submittedName>
</protein>
<feature type="domain" description="Thioredoxin" evidence="2">
    <location>
        <begin position="17"/>
        <end position="170"/>
    </location>
</feature>
<proteinExistence type="predicted"/>
<feature type="signal peptide" evidence="1">
    <location>
        <begin position="1"/>
        <end position="27"/>
    </location>
</feature>
<dbReference type="Proteomes" id="UP001302949">
    <property type="component" value="Unassembled WGS sequence"/>
</dbReference>
<evidence type="ECO:0000259" key="2">
    <source>
        <dbReference type="PROSITE" id="PS51352"/>
    </source>
</evidence>
<dbReference type="InterPro" id="IPR050553">
    <property type="entry name" value="Thioredoxin_ResA/DsbE_sf"/>
</dbReference>
<accession>A0ABU5QDM7</accession>
<dbReference type="Gene3D" id="3.40.30.10">
    <property type="entry name" value="Glutaredoxin"/>
    <property type="match status" value="1"/>
</dbReference>
<keyword evidence="1" id="KW-0732">Signal</keyword>
<keyword evidence="4" id="KW-1185">Reference proteome</keyword>
<sequence length="175" mass="20605">MCSTASPFRLALFVLMYFCTTITPSFSQDKKIEVVKFEHLQKNLNRLSDTTYVVHFWATWCRSCIEEMPTFEQLRKEYSTKKMKFLFVSLDFPSDIANKVKPYLIKNNINTQVLLLDEPDYNAWIDLVDKEWSGTIPATLLLNTTMRKRKFFTGNVKLQEFTEELKMMCPVTIQN</sequence>
<evidence type="ECO:0000313" key="3">
    <source>
        <dbReference type="EMBL" id="MEA5140747.1"/>
    </source>
</evidence>
<dbReference type="InterPro" id="IPR036249">
    <property type="entry name" value="Thioredoxin-like_sf"/>
</dbReference>
<dbReference type="InterPro" id="IPR000866">
    <property type="entry name" value="AhpC/TSA"/>
</dbReference>
<feature type="chain" id="PRO_5045332823" evidence="1">
    <location>
        <begin position="28"/>
        <end position="175"/>
    </location>
</feature>
<organism evidence="3 4">
    <name type="scientific">Arcicella rigui</name>
    <dbReference type="NCBI Taxonomy" id="797020"/>
    <lineage>
        <taxon>Bacteria</taxon>
        <taxon>Pseudomonadati</taxon>
        <taxon>Bacteroidota</taxon>
        <taxon>Cytophagia</taxon>
        <taxon>Cytophagales</taxon>
        <taxon>Flectobacillaceae</taxon>
        <taxon>Arcicella</taxon>
    </lineage>
</organism>
<dbReference type="PANTHER" id="PTHR42852:SF17">
    <property type="entry name" value="THIOREDOXIN-LIKE PROTEIN HI_1115"/>
    <property type="match status" value="1"/>
</dbReference>
<dbReference type="InterPro" id="IPR013766">
    <property type="entry name" value="Thioredoxin_domain"/>
</dbReference>
<evidence type="ECO:0000256" key="1">
    <source>
        <dbReference type="SAM" id="SignalP"/>
    </source>
</evidence>
<dbReference type="Pfam" id="PF00578">
    <property type="entry name" value="AhpC-TSA"/>
    <property type="match status" value="1"/>
</dbReference>
<name>A0ABU5QDM7_9BACT</name>
<dbReference type="SUPFAM" id="SSF52833">
    <property type="entry name" value="Thioredoxin-like"/>
    <property type="match status" value="1"/>
</dbReference>
<comment type="caution">
    <text evidence="3">The sequence shown here is derived from an EMBL/GenBank/DDBJ whole genome shotgun (WGS) entry which is preliminary data.</text>
</comment>
<dbReference type="PROSITE" id="PS51352">
    <property type="entry name" value="THIOREDOXIN_2"/>
    <property type="match status" value="1"/>
</dbReference>
<reference evidence="3 4" key="1">
    <citation type="submission" date="2023-12" db="EMBL/GenBank/DDBJ databases">
        <title>Novel species of the genus Arcicella isolated from rivers.</title>
        <authorList>
            <person name="Lu H."/>
        </authorList>
    </citation>
    <scope>NUCLEOTIDE SEQUENCE [LARGE SCALE GENOMIC DNA]</scope>
    <source>
        <strain evidence="3 4">KCTC 23307</strain>
    </source>
</reference>
<dbReference type="RefSeq" id="WP_323297902.1">
    <property type="nucleotide sequence ID" value="NZ_JAYFUM010000020.1"/>
</dbReference>
<evidence type="ECO:0000313" key="4">
    <source>
        <dbReference type="Proteomes" id="UP001302949"/>
    </source>
</evidence>
<gene>
    <name evidence="3" type="ORF">VB248_16475</name>
</gene>
<dbReference type="PANTHER" id="PTHR42852">
    <property type="entry name" value="THIOL:DISULFIDE INTERCHANGE PROTEIN DSBE"/>
    <property type="match status" value="1"/>
</dbReference>
<dbReference type="CDD" id="cd02966">
    <property type="entry name" value="TlpA_like_family"/>
    <property type="match status" value="1"/>
</dbReference>